<keyword evidence="1" id="KW-1185">Reference proteome</keyword>
<sequence length="63" mass="7241">MHGLIFVTIKRLCPFGSTLLLLLAIYHLCVSKVMEWQIPTIIVITPTHPRPERLADMTRLVRS</sequence>
<name>A0A0N5ABB4_9BILA</name>
<dbReference type="AlphaFoldDB" id="A0A0N5ABB4"/>
<dbReference type="WBParaSite" id="SMUV_0000144001-mRNA-1">
    <property type="protein sequence ID" value="SMUV_0000144001-mRNA-1"/>
    <property type="gene ID" value="SMUV_0000144001"/>
</dbReference>
<accession>A0A0N5ABB4</accession>
<evidence type="ECO:0000313" key="1">
    <source>
        <dbReference type="Proteomes" id="UP000046393"/>
    </source>
</evidence>
<evidence type="ECO:0000313" key="2">
    <source>
        <dbReference type="WBParaSite" id="SMUV_0000144001-mRNA-1"/>
    </source>
</evidence>
<protein>
    <submittedName>
        <fullName evidence="2">Secreted protein</fullName>
    </submittedName>
</protein>
<organism evidence="1 2">
    <name type="scientific">Syphacia muris</name>
    <dbReference type="NCBI Taxonomy" id="451379"/>
    <lineage>
        <taxon>Eukaryota</taxon>
        <taxon>Metazoa</taxon>
        <taxon>Ecdysozoa</taxon>
        <taxon>Nematoda</taxon>
        <taxon>Chromadorea</taxon>
        <taxon>Rhabditida</taxon>
        <taxon>Spirurina</taxon>
        <taxon>Oxyuridomorpha</taxon>
        <taxon>Oxyuroidea</taxon>
        <taxon>Oxyuridae</taxon>
        <taxon>Syphacia</taxon>
    </lineage>
</organism>
<reference evidence="2" key="1">
    <citation type="submission" date="2017-02" db="UniProtKB">
        <authorList>
            <consortium name="WormBaseParasite"/>
        </authorList>
    </citation>
    <scope>IDENTIFICATION</scope>
</reference>
<proteinExistence type="predicted"/>
<dbReference type="Proteomes" id="UP000046393">
    <property type="component" value="Unplaced"/>
</dbReference>